<dbReference type="AlphaFoldDB" id="A0A426X7E0"/>
<protein>
    <submittedName>
        <fullName evidence="1">Uncharacterized protein</fullName>
    </submittedName>
</protein>
<gene>
    <name evidence="1" type="ORF">B296_00035923</name>
</gene>
<sequence>MRWDLAGSSLGDSLKELGSSLGTRREIAGKKTGGLTVRLSEVAGVYRTMVGPPVPQNPGDDQRVSTGKLPRWRLDRPYHKLRVTTNG</sequence>
<comment type="caution">
    <text evidence="1">The sequence shown here is derived from an EMBL/GenBank/DDBJ whole genome shotgun (WGS) entry which is preliminary data.</text>
</comment>
<accession>A0A426X7E0</accession>
<dbReference type="EMBL" id="AMZH03025143">
    <property type="protein sequence ID" value="RRT35378.1"/>
    <property type="molecule type" value="Genomic_DNA"/>
</dbReference>
<evidence type="ECO:0000313" key="2">
    <source>
        <dbReference type="Proteomes" id="UP000287651"/>
    </source>
</evidence>
<organism evidence="1 2">
    <name type="scientific">Ensete ventricosum</name>
    <name type="common">Abyssinian banana</name>
    <name type="synonym">Musa ensete</name>
    <dbReference type="NCBI Taxonomy" id="4639"/>
    <lineage>
        <taxon>Eukaryota</taxon>
        <taxon>Viridiplantae</taxon>
        <taxon>Streptophyta</taxon>
        <taxon>Embryophyta</taxon>
        <taxon>Tracheophyta</taxon>
        <taxon>Spermatophyta</taxon>
        <taxon>Magnoliopsida</taxon>
        <taxon>Liliopsida</taxon>
        <taxon>Zingiberales</taxon>
        <taxon>Musaceae</taxon>
        <taxon>Ensete</taxon>
    </lineage>
</organism>
<name>A0A426X7E0_ENSVE</name>
<evidence type="ECO:0000313" key="1">
    <source>
        <dbReference type="EMBL" id="RRT35378.1"/>
    </source>
</evidence>
<dbReference type="Proteomes" id="UP000287651">
    <property type="component" value="Unassembled WGS sequence"/>
</dbReference>
<reference evidence="1 2" key="1">
    <citation type="journal article" date="2014" name="Agronomy (Basel)">
        <title>A Draft Genome Sequence for Ensete ventricosum, the Drought-Tolerant Tree Against Hunger.</title>
        <authorList>
            <person name="Harrison J."/>
            <person name="Moore K.A."/>
            <person name="Paszkiewicz K."/>
            <person name="Jones T."/>
            <person name="Grant M."/>
            <person name="Ambacheew D."/>
            <person name="Muzemil S."/>
            <person name="Studholme D.J."/>
        </authorList>
    </citation>
    <scope>NUCLEOTIDE SEQUENCE [LARGE SCALE GENOMIC DNA]</scope>
</reference>
<proteinExistence type="predicted"/>